<comment type="caution">
    <text evidence="1">The sequence shown here is derived from an EMBL/GenBank/DDBJ whole genome shotgun (WGS) entry which is preliminary data.</text>
</comment>
<dbReference type="Proteomes" id="UP001177021">
    <property type="component" value="Unassembled WGS sequence"/>
</dbReference>
<sequence length="318" mass="35337">MAEANPFKGNKISNLVSLKLDDKNFKQWKQQISGVIRGCDLQKYITDPEIPEKFLTEEDRIAGTINPLHQEWEKNDALICTWILSTISDSLLAKVVDHTFSWQVWDEIHRHFHTLLTTKARQLRSELRTLSKGDRTVTDFIQRVRVINESLISVGDPVPLRNLIEIVLDALPEDYDPVVAAISSKSVSVSIDEVKSFLLAHETRLEKNKKQSLTDAATVNLAQTPSLPVSSQNSTGETSQPPNPSFPSGSSHITANGSQGGDEFHRGGRYGRGGGRSGRGGRNNSGVTCQICHRNNHDASICHYRHTGTMPSYGYRPP</sequence>
<accession>A0ACB0LGW5</accession>
<evidence type="ECO:0000313" key="1">
    <source>
        <dbReference type="EMBL" id="CAJ2668670.1"/>
    </source>
</evidence>
<gene>
    <name evidence="1" type="ORF">MILVUS5_LOCUS33030</name>
</gene>
<dbReference type="EMBL" id="CASHSV030000513">
    <property type="protein sequence ID" value="CAJ2668670.1"/>
    <property type="molecule type" value="Genomic_DNA"/>
</dbReference>
<name>A0ACB0LGW5_TRIPR</name>
<organism evidence="1 2">
    <name type="scientific">Trifolium pratense</name>
    <name type="common">Red clover</name>
    <dbReference type="NCBI Taxonomy" id="57577"/>
    <lineage>
        <taxon>Eukaryota</taxon>
        <taxon>Viridiplantae</taxon>
        <taxon>Streptophyta</taxon>
        <taxon>Embryophyta</taxon>
        <taxon>Tracheophyta</taxon>
        <taxon>Spermatophyta</taxon>
        <taxon>Magnoliopsida</taxon>
        <taxon>eudicotyledons</taxon>
        <taxon>Gunneridae</taxon>
        <taxon>Pentapetalae</taxon>
        <taxon>rosids</taxon>
        <taxon>fabids</taxon>
        <taxon>Fabales</taxon>
        <taxon>Fabaceae</taxon>
        <taxon>Papilionoideae</taxon>
        <taxon>50 kb inversion clade</taxon>
        <taxon>NPAAA clade</taxon>
        <taxon>Hologalegina</taxon>
        <taxon>IRL clade</taxon>
        <taxon>Trifolieae</taxon>
        <taxon>Trifolium</taxon>
    </lineage>
</organism>
<keyword evidence="2" id="KW-1185">Reference proteome</keyword>
<evidence type="ECO:0000313" key="2">
    <source>
        <dbReference type="Proteomes" id="UP001177021"/>
    </source>
</evidence>
<proteinExistence type="predicted"/>
<protein>
    <submittedName>
        <fullName evidence="1">Uncharacterized protein</fullName>
    </submittedName>
</protein>
<reference evidence="1" key="1">
    <citation type="submission" date="2023-10" db="EMBL/GenBank/DDBJ databases">
        <authorList>
            <person name="Rodriguez Cubillos JULIANA M."/>
            <person name="De Vega J."/>
        </authorList>
    </citation>
    <scope>NUCLEOTIDE SEQUENCE</scope>
</reference>